<keyword evidence="1" id="KW-0732">Signal</keyword>
<evidence type="ECO:0000256" key="1">
    <source>
        <dbReference type="SAM" id="SignalP"/>
    </source>
</evidence>
<dbReference type="Proteomes" id="UP001649230">
    <property type="component" value="Chromosome"/>
</dbReference>
<evidence type="ECO:0000313" key="3">
    <source>
        <dbReference type="Proteomes" id="UP001649230"/>
    </source>
</evidence>
<protein>
    <submittedName>
        <fullName evidence="2">Uncharacterized protein</fullName>
    </submittedName>
</protein>
<keyword evidence="3" id="KW-1185">Reference proteome</keyword>
<gene>
    <name evidence="2" type="ORF">L0M14_05520</name>
</gene>
<name>A0ABY3SNG2_9BACL</name>
<reference evidence="2 3" key="1">
    <citation type="journal article" date="2024" name="Int. J. Syst. Evol. Microbiol.">
        <title>Paenibacillus hexagrammi sp. nov., a novel bacterium isolated from the gut content of Hexagrammos agrammus.</title>
        <authorList>
            <person name="Jung H.K."/>
            <person name="Kim D.G."/>
            <person name="Zin H."/>
            <person name="Park J."/>
            <person name="Jung H."/>
            <person name="Kim Y.O."/>
            <person name="Kong H.J."/>
            <person name="Kim J.W."/>
            <person name="Kim Y.S."/>
        </authorList>
    </citation>
    <scope>NUCLEOTIDE SEQUENCE [LARGE SCALE GENOMIC DNA]</scope>
    <source>
        <strain evidence="2 3">YPD9-1</strain>
    </source>
</reference>
<accession>A0ABY3SNG2</accession>
<evidence type="ECO:0000313" key="2">
    <source>
        <dbReference type="EMBL" id="UJF34636.1"/>
    </source>
</evidence>
<dbReference type="RefSeq" id="WP_235121210.1">
    <property type="nucleotide sequence ID" value="NZ_CP090978.1"/>
</dbReference>
<feature type="chain" id="PRO_5047272178" evidence="1">
    <location>
        <begin position="34"/>
        <end position="84"/>
    </location>
</feature>
<feature type="signal peptide" evidence="1">
    <location>
        <begin position="1"/>
        <end position="33"/>
    </location>
</feature>
<organism evidence="2 3">
    <name type="scientific">Paenibacillus hexagrammi</name>
    <dbReference type="NCBI Taxonomy" id="2908839"/>
    <lineage>
        <taxon>Bacteria</taxon>
        <taxon>Bacillati</taxon>
        <taxon>Bacillota</taxon>
        <taxon>Bacilli</taxon>
        <taxon>Bacillales</taxon>
        <taxon>Paenibacillaceae</taxon>
        <taxon>Paenibacillus</taxon>
    </lineage>
</organism>
<sequence length="84" mass="8832">MYSFKLKKWVCLLTLADMLGGVLLTGTTAIASAAEVPVAGTPYQANGAYDVTEPHIVNNPMFGKGLAFASGTFVANSQLSSRIH</sequence>
<proteinExistence type="predicted"/>
<dbReference type="EMBL" id="CP090978">
    <property type="protein sequence ID" value="UJF34636.1"/>
    <property type="molecule type" value="Genomic_DNA"/>
</dbReference>